<proteinExistence type="predicted"/>
<reference evidence="1 2" key="1">
    <citation type="submission" date="2020-02" db="EMBL/GenBank/DDBJ databases">
        <title>Acidophilic actinobacteria isolated from forest soil.</title>
        <authorList>
            <person name="Golinska P."/>
        </authorList>
    </citation>
    <scope>NUCLEOTIDE SEQUENCE [LARGE SCALE GENOMIC DNA]</scope>
    <source>
        <strain evidence="1 2">NL8</strain>
    </source>
</reference>
<organism evidence="1 2">
    <name type="scientific">Catenulispora pinistramenti</name>
    <dbReference type="NCBI Taxonomy" id="2705254"/>
    <lineage>
        <taxon>Bacteria</taxon>
        <taxon>Bacillati</taxon>
        <taxon>Actinomycetota</taxon>
        <taxon>Actinomycetes</taxon>
        <taxon>Catenulisporales</taxon>
        <taxon>Catenulisporaceae</taxon>
        <taxon>Catenulispora</taxon>
    </lineage>
</organism>
<comment type="caution">
    <text evidence="1">The sequence shown here is derived from an EMBL/GenBank/DDBJ whole genome shotgun (WGS) entry which is preliminary data.</text>
</comment>
<sequence>MSVFVTLKIPGDPQAMERYAKENPEKLQGIVEGAKRHGLIAHRFYGSQDGSSLMALDEWPDSESFEAFFAEQQPAIQPLMEAIGVTGQPEAVFWQGLATGDAYGWGA</sequence>
<accession>A0ABS5KTT7</accession>
<dbReference type="EMBL" id="JAAFYZ010000073">
    <property type="protein sequence ID" value="MBS2549472.1"/>
    <property type="molecule type" value="Genomic_DNA"/>
</dbReference>
<evidence type="ECO:0008006" key="3">
    <source>
        <dbReference type="Google" id="ProtNLM"/>
    </source>
</evidence>
<name>A0ABS5KTT7_9ACTN</name>
<evidence type="ECO:0000313" key="1">
    <source>
        <dbReference type="EMBL" id="MBS2549472.1"/>
    </source>
</evidence>
<dbReference type="Proteomes" id="UP000730482">
    <property type="component" value="Unassembled WGS sequence"/>
</dbReference>
<dbReference type="Gene3D" id="3.30.70.100">
    <property type="match status" value="1"/>
</dbReference>
<gene>
    <name evidence="1" type="ORF">KGQ19_21650</name>
</gene>
<keyword evidence="2" id="KW-1185">Reference proteome</keyword>
<evidence type="ECO:0000313" key="2">
    <source>
        <dbReference type="Proteomes" id="UP000730482"/>
    </source>
</evidence>
<dbReference type="RefSeq" id="WP_212011030.1">
    <property type="nucleotide sequence ID" value="NZ_JAAFYZ010000073.1"/>
</dbReference>
<protein>
    <recommendedName>
        <fullName evidence="3">ABM domain-containing protein</fullName>
    </recommendedName>
</protein>